<name>A0A8H3IL51_9LECA</name>
<evidence type="ECO:0000313" key="1">
    <source>
        <dbReference type="EMBL" id="CAF9922958.1"/>
    </source>
</evidence>
<dbReference type="AlphaFoldDB" id="A0A8H3IL51"/>
<dbReference type="InterPro" id="IPR032710">
    <property type="entry name" value="NTF2-like_dom_sf"/>
</dbReference>
<sequence>MDKNQYLLDKTQIQETLFKMYYAFDTNRMGILREEVFANNIELDFRALFGGEVQTLKNEDLVQYWAKLRNYCTVAQHILA</sequence>
<dbReference type="Gene3D" id="3.10.450.50">
    <property type="match status" value="1"/>
</dbReference>
<organism evidence="1 2">
    <name type="scientific">Heterodermia speciosa</name>
    <dbReference type="NCBI Taxonomy" id="116794"/>
    <lineage>
        <taxon>Eukaryota</taxon>
        <taxon>Fungi</taxon>
        <taxon>Dikarya</taxon>
        <taxon>Ascomycota</taxon>
        <taxon>Pezizomycotina</taxon>
        <taxon>Lecanoromycetes</taxon>
        <taxon>OSLEUM clade</taxon>
        <taxon>Lecanoromycetidae</taxon>
        <taxon>Caliciales</taxon>
        <taxon>Physciaceae</taxon>
        <taxon>Heterodermia</taxon>
    </lineage>
</organism>
<reference evidence="1" key="1">
    <citation type="submission" date="2021-03" db="EMBL/GenBank/DDBJ databases">
        <authorList>
            <person name="Tagirdzhanova G."/>
        </authorList>
    </citation>
    <scope>NUCLEOTIDE SEQUENCE</scope>
</reference>
<comment type="caution">
    <text evidence="1">The sequence shown here is derived from an EMBL/GenBank/DDBJ whole genome shotgun (WGS) entry which is preliminary data.</text>
</comment>
<keyword evidence="2" id="KW-1185">Reference proteome</keyword>
<gene>
    <name evidence="1" type="ORF">HETSPECPRED_005202</name>
</gene>
<evidence type="ECO:0000313" key="2">
    <source>
        <dbReference type="Proteomes" id="UP000664521"/>
    </source>
</evidence>
<accession>A0A8H3IL51</accession>
<dbReference type="Proteomes" id="UP000664521">
    <property type="component" value="Unassembled WGS sequence"/>
</dbReference>
<proteinExistence type="predicted"/>
<dbReference type="SUPFAM" id="SSF54427">
    <property type="entry name" value="NTF2-like"/>
    <property type="match status" value="1"/>
</dbReference>
<protein>
    <submittedName>
        <fullName evidence="1">Uncharacterized protein</fullName>
    </submittedName>
</protein>
<dbReference type="OrthoDB" id="5208229at2759"/>
<dbReference type="EMBL" id="CAJPDS010000032">
    <property type="protein sequence ID" value="CAF9922958.1"/>
    <property type="molecule type" value="Genomic_DNA"/>
</dbReference>